<feature type="transmembrane region" description="Helical" evidence="1">
    <location>
        <begin position="96"/>
        <end position="115"/>
    </location>
</feature>
<reference evidence="2 3" key="1">
    <citation type="journal article" date="2017" name="DNA Res.">
        <title>Complete genome sequence and expression profile of the commercial lytic enzyme producer Lysobacter enzymogenes M497-1.</title>
        <authorList>
            <person name="Takami H."/>
            <person name="Toyoda A."/>
            <person name="Uchiyama I."/>
            <person name="Itoh T."/>
            <person name="Takaki Y."/>
            <person name="Arai W."/>
            <person name="Nishi S."/>
            <person name="Kawai M."/>
            <person name="Shinya K."/>
            <person name="Ikeda H."/>
        </authorList>
    </citation>
    <scope>NUCLEOTIDE SEQUENCE [LARGE SCALE GENOMIC DNA]</scope>
    <source>
        <strain evidence="2 3">M497-1</strain>
    </source>
</reference>
<evidence type="ECO:0000313" key="2">
    <source>
        <dbReference type="EMBL" id="BAV99409.1"/>
    </source>
</evidence>
<proteinExistence type="predicted"/>
<dbReference type="EMBL" id="AP014940">
    <property type="protein sequence ID" value="BAV99409.1"/>
    <property type="molecule type" value="Genomic_DNA"/>
</dbReference>
<protein>
    <recommendedName>
        <fullName evidence="4">MerC domain-containing protein</fullName>
    </recommendedName>
</protein>
<dbReference type="GO" id="GO:0016020">
    <property type="term" value="C:membrane"/>
    <property type="evidence" value="ECO:0007669"/>
    <property type="project" value="InterPro"/>
</dbReference>
<dbReference type="Proteomes" id="UP000218824">
    <property type="component" value="Chromosome"/>
</dbReference>
<feature type="transmembrane region" description="Helical" evidence="1">
    <location>
        <begin position="67"/>
        <end position="90"/>
    </location>
</feature>
<dbReference type="AlphaFoldDB" id="A0AAU9AQ41"/>
<name>A0AAU9AQ41_LYSEN</name>
<evidence type="ECO:0000256" key="1">
    <source>
        <dbReference type="SAM" id="Phobius"/>
    </source>
</evidence>
<keyword evidence="1" id="KW-0472">Membrane</keyword>
<organism evidence="2 3">
    <name type="scientific">Lysobacter enzymogenes</name>
    <dbReference type="NCBI Taxonomy" id="69"/>
    <lineage>
        <taxon>Bacteria</taxon>
        <taxon>Pseudomonadati</taxon>
        <taxon>Pseudomonadota</taxon>
        <taxon>Gammaproteobacteria</taxon>
        <taxon>Lysobacterales</taxon>
        <taxon>Lysobacteraceae</taxon>
        <taxon>Lysobacter</taxon>
    </lineage>
</organism>
<keyword evidence="1" id="KW-0812">Transmembrane</keyword>
<dbReference type="Pfam" id="PF03203">
    <property type="entry name" value="MerC"/>
    <property type="match status" value="1"/>
</dbReference>
<evidence type="ECO:0008006" key="4">
    <source>
        <dbReference type="Google" id="ProtNLM"/>
    </source>
</evidence>
<keyword evidence="1" id="KW-1133">Transmembrane helix</keyword>
<evidence type="ECO:0000313" key="3">
    <source>
        <dbReference type="Proteomes" id="UP000218824"/>
    </source>
</evidence>
<accession>A0AAU9AQ41</accession>
<feature type="transmembrane region" description="Helical" evidence="1">
    <location>
        <begin position="42"/>
        <end position="60"/>
    </location>
</feature>
<sequence>MRHARCDLAALSLSGLCLAHCLALPMLAVLLPSLAAWAGAEWVHTAFVVAAVPTTSFALWRAHRARTLTAGVVALAAGGLLALALGATSAVAAHEVAVTVAGSLLLAAAHLWNWARHSHAH</sequence>
<dbReference type="RefSeq" id="WP_096379891.1">
    <property type="nucleotide sequence ID" value="NZ_AP014940.1"/>
</dbReference>
<dbReference type="InterPro" id="IPR004891">
    <property type="entry name" value="Mercury-R_MerC"/>
</dbReference>
<dbReference type="GO" id="GO:0015097">
    <property type="term" value="F:mercury ion transmembrane transporter activity"/>
    <property type="evidence" value="ECO:0007669"/>
    <property type="project" value="InterPro"/>
</dbReference>
<gene>
    <name evidence="2" type="ORF">LEN_3922</name>
</gene>
<dbReference type="KEGG" id="lem:LEN_3922"/>
<dbReference type="GeneID" id="83065720"/>